<dbReference type="CDD" id="cd20897">
    <property type="entry name" value="Smlt3025-like"/>
    <property type="match status" value="1"/>
</dbReference>
<name>A0ABT1WHU4_9BURK</name>
<organism evidence="2 3">
    <name type="scientific">Limnobacter humi</name>
    <dbReference type="NCBI Taxonomy" id="1778671"/>
    <lineage>
        <taxon>Bacteria</taxon>
        <taxon>Pseudomonadati</taxon>
        <taxon>Pseudomonadota</taxon>
        <taxon>Betaproteobacteria</taxon>
        <taxon>Burkholderiales</taxon>
        <taxon>Burkholderiaceae</taxon>
        <taxon>Limnobacter</taxon>
    </lineage>
</organism>
<keyword evidence="1" id="KW-1133">Transmembrane helix</keyword>
<dbReference type="EMBL" id="JANIGO010000004">
    <property type="protein sequence ID" value="MCQ8897092.1"/>
    <property type="molecule type" value="Genomic_DNA"/>
</dbReference>
<keyword evidence="1" id="KW-0472">Membrane</keyword>
<comment type="caution">
    <text evidence="2">The sequence shown here is derived from an EMBL/GenBank/DDBJ whole genome shotgun (WGS) entry which is preliminary data.</text>
</comment>
<reference evidence="2 3" key="1">
    <citation type="submission" date="2022-07" db="EMBL/GenBank/DDBJ databases">
        <authorList>
            <person name="Xamxidin M."/>
            <person name="Wu M."/>
        </authorList>
    </citation>
    <scope>NUCLEOTIDE SEQUENCE [LARGE SCALE GENOMIC DNA]</scope>
    <source>
        <strain evidence="2 3">NBRC 111650</strain>
    </source>
</reference>
<dbReference type="Proteomes" id="UP001204142">
    <property type="component" value="Unassembled WGS sequence"/>
</dbReference>
<protein>
    <submittedName>
        <fullName evidence="2">Uncharacterized protein</fullName>
    </submittedName>
</protein>
<evidence type="ECO:0000313" key="3">
    <source>
        <dbReference type="Proteomes" id="UP001204142"/>
    </source>
</evidence>
<gene>
    <name evidence="2" type="ORF">NQT62_11670</name>
</gene>
<dbReference type="PROSITE" id="PS51257">
    <property type="entry name" value="PROKAR_LIPOPROTEIN"/>
    <property type="match status" value="1"/>
</dbReference>
<feature type="transmembrane region" description="Helical" evidence="1">
    <location>
        <begin position="12"/>
        <end position="36"/>
    </location>
</feature>
<dbReference type="RefSeq" id="WP_256764896.1">
    <property type="nucleotide sequence ID" value="NZ_JANIGO010000004.1"/>
</dbReference>
<dbReference type="InterPro" id="IPR049732">
    <property type="entry name" value="Smlt3025-like"/>
</dbReference>
<sequence length="277" mass="31008">MEKVRKRSIGHYLVFALLALPCLIIGGCVVMMGTVLRDYMFGPTPPAMALASISTQDVVGNLNGMPIKIPRHMAEDVEYVGDPGWGERRKGPVPERTYDSALKSFGVTFRYPDMATLSSIELRDDKRRKGIFSTDWIMFGVSSPYPKEFPEGHYKYKIQPNSVSQGTYYQPMQGKKFGLTGYLLVRKATGLPRDPSQAYIDDTLYVAYSKNGSFKAMINCDTVQHAAAPCIHGFNLAQAGGPSVYVYVTYRIGMLPHWEDIQEKITQMILGFKLNHV</sequence>
<keyword evidence="1" id="KW-0812">Transmembrane</keyword>
<evidence type="ECO:0000256" key="1">
    <source>
        <dbReference type="SAM" id="Phobius"/>
    </source>
</evidence>
<evidence type="ECO:0000313" key="2">
    <source>
        <dbReference type="EMBL" id="MCQ8897092.1"/>
    </source>
</evidence>
<keyword evidence="3" id="KW-1185">Reference proteome</keyword>
<proteinExistence type="predicted"/>
<accession>A0ABT1WHU4</accession>